<evidence type="ECO:0000313" key="3">
    <source>
        <dbReference type="Proteomes" id="UP000827892"/>
    </source>
</evidence>
<reference evidence="2 3" key="1">
    <citation type="submission" date="2022-05" db="EMBL/GenBank/DDBJ databases">
        <title>Chromosome-level reference genomes for two strains of Caenorhabditis briggsae: an improved platform for comparative genomics.</title>
        <authorList>
            <person name="Stevens L."/>
            <person name="Andersen E.C."/>
        </authorList>
    </citation>
    <scope>NUCLEOTIDE SEQUENCE [LARGE SCALE GENOMIC DNA]</scope>
    <source>
        <strain evidence="2">QX1410_ONT</strain>
        <tissue evidence="2">Whole-organism</tissue>
    </source>
</reference>
<organism evidence="2 3">
    <name type="scientific">Caenorhabditis briggsae</name>
    <dbReference type="NCBI Taxonomy" id="6238"/>
    <lineage>
        <taxon>Eukaryota</taxon>
        <taxon>Metazoa</taxon>
        <taxon>Ecdysozoa</taxon>
        <taxon>Nematoda</taxon>
        <taxon>Chromadorea</taxon>
        <taxon>Rhabditida</taxon>
        <taxon>Rhabditina</taxon>
        <taxon>Rhabditomorpha</taxon>
        <taxon>Rhabditoidea</taxon>
        <taxon>Rhabditidae</taxon>
        <taxon>Peloderinae</taxon>
        <taxon>Caenorhabditis</taxon>
    </lineage>
</organism>
<protein>
    <submittedName>
        <fullName evidence="2">Uncharacterized protein</fullName>
    </submittedName>
</protein>
<feature type="region of interest" description="Disordered" evidence="1">
    <location>
        <begin position="134"/>
        <end position="160"/>
    </location>
</feature>
<accession>A0AAE9IWL4</accession>
<evidence type="ECO:0000256" key="1">
    <source>
        <dbReference type="SAM" id="MobiDB-lite"/>
    </source>
</evidence>
<feature type="region of interest" description="Disordered" evidence="1">
    <location>
        <begin position="67"/>
        <end position="89"/>
    </location>
</feature>
<evidence type="ECO:0000313" key="2">
    <source>
        <dbReference type="EMBL" id="ULU08210.1"/>
    </source>
</evidence>
<gene>
    <name evidence="2" type="ORF">L3Y34_019378</name>
</gene>
<feature type="compositionally biased region" description="Polar residues" evidence="1">
    <location>
        <begin position="72"/>
        <end position="83"/>
    </location>
</feature>
<dbReference type="AlphaFoldDB" id="A0AAE9IWL4"/>
<dbReference type="EMBL" id="CP090892">
    <property type="protein sequence ID" value="ULU08210.1"/>
    <property type="molecule type" value="Genomic_DNA"/>
</dbReference>
<sequence>MSIKQYVLEFLNGEKMIKATQEGEPEMAKQHQAATIVEFQDGGPSDFRKVMPKAPSMPAGNLFKEFFMDSDPNGSPMAQNSDSGYLDAPASTTSQIWDINQSWTGTQLPSISKPVPNLLDYLTIVPPLFVPLAPSSSSSPPSSLPPPENFATSSAPAPGV</sequence>
<dbReference type="Proteomes" id="UP000827892">
    <property type="component" value="Chromosome II"/>
</dbReference>
<feature type="compositionally biased region" description="Polar residues" evidence="1">
    <location>
        <begin position="150"/>
        <end position="160"/>
    </location>
</feature>
<name>A0AAE9IWL4_CAEBR</name>
<proteinExistence type="predicted"/>